<dbReference type="Pfam" id="PF01426">
    <property type="entry name" value="BAH"/>
    <property type="match status" value="1"/>
</dbReference>
<dbReference type="SMART" id="SM00439">
    <property type="entry name" value="BAH"/>
    <property type="match status" value="1"/>
</dbReference>
<proteinExistence type="predicted"/>
<feature type="compositionally biased region" description="Basic and acidic residues" evidence="1">
    <location>
        <begin position="545"/>
        <end position="574"/>
    </location>
</feature>
<dbReference type="Gene3D" id="2.30.30.490">
    <property type="match status" value="1"/>
</dbReference>
<dbReference type="InterPro" id="IPR001025">
    <property type="entry name" value="BAH_dom"/>
</dbReference>
<keyword evidence="5" id="KW-1185">Reference proteome</keyword>
<name>A0ABQ8AD83_BRANA</name>
<feature type="region of interest" description="Disordered" evidence="1">
    <location>
        <begin position="502"/>
        <end position="574"/>
    </location>
</feature>
<dbReference type="Gene3D" id="1.10.472.30">
    <property type="entry name" value="Transcription elongation factor S-II, central domain"/>
    <property type="match status" value="1"/>
</dbReference>
<dbReference type="PANTHER" id="PTHR46871">
    <property type="entry name" value="BROMO-ADJACENT HOMOLOGY (BAH) DOMAIN-CONTAINING PROTEIN"/>
    <property type="match status" value="1"/>
</dbReference>
<dbReference type="Proteomes" id="UP000824890">
    <property type="component" value="Unassembled WGS sequence"/>
</dbReference>
<evidence type="ECO:0000256" key="1">
    <source>
        <dbReference type="SAM" id="MobiDB-lite"/>
    </source>
</evidence>
<protein>
    <submittedName>
        <fullName evidence="4">Uncharacterized protein</fullName>
    </submittedName>
</protein>
<feature type="region of interest" description="Disordered" evidence="1">
    <location>
        <begin position="1"/>
        <end position="83"/>
    </location>
</feature>
<dbReference type="InterPro" id="IPR036575">
    <property type="entry name" value="TFIIS_cen_dom_sf"/>
</dbReference>
<dbReference type="CDD" id="cd04713">
    <property type="entry name" value="BAH_plant_3"/>
    <property type="match status" value="1"/>
</dbReference>
<evidence type="ECO:0000313" key="4">
    <source>
        <dbReference type="EMBL" id="KAH0890461.1"/>
    </source>
</evidence>
<feature type="compositionally biased region" description="Polar residues" evidence="1">
    <location>
        <begin position="533"/>
        <end position="542"/>
    </location>
</feature>
<evidence type="ECO:0000259" key="3">
    <source>
        <dbReference type="PROSITE" id="PS51321"/>
    </source>
</evidence>
<feature type="compositionally biased region" description="Basic and acidic residues" evidence="1">
    <location>
        <begin position="518"/>
        <end position="529"/>
    </location>
</feature>
<dbReference type="EMBL" id="JAGKQM010000013">
    <property type="protein sequence ID" value="KAH0890461.1"/>
    <property type="molecule type" value="Genomic_DNA"/>
</dbReference>
<dbReference type="InterPro" id="IPR043151">
    <property type="entry name" value="BAH_sf"/>
</dbReference>
<accession>A0ABQ8AD83</accession>
<sequence length="658" mass="75431">MVVSRRFAQVSSDEEDDVPARRAKVRNSRSPEEATEGKRRKRKTVKLYEDFEDDVEEEEEEEEEERPEDANPVGESVKVTGKGKGRRTHFEQFEYDGNRYKLEDPVLLVPEDKSQKPYVAIIKDITQTKDGSMMILGQWFYRPEEAEKKGGGNWQSSDTRELFYSFHRDEVPAESVMHRCVVYFVPAHKQLPKRKVNPGFIVRKVYDTVEKKLWKLTDKDYEDTKQHEIDLLVEKSMARLGDLPDLEPEEVHADLENLLKTKRSFRKVSLAPVDVKKEEDAYLKPETPGSAAISSEYHSVLQKFDSLTGDAHRDKWLSKLLEAVQNICYTAENKQDGDEAKVADNGSHKNMSKDESFLWPDAAVPPVCALELALHASLASDYVKYNQKMRTLVFNLKNTALLARRLLNGELEPAKILNMSPTELKEGLTAEETEKKEPDDAERMQMTDARCPRCSEIKVGLRDIIQAGHGDRYELECIACGHSWYASRDEVSTLTIDTAKPAKGKESEVVDKNLTSPREGEKKATEESLKIINVSSANNNPVATKKPEERERETREENAEGRETVRNKEDVEERETVRNVEGAVVFRNERGEKESADTMVETEKKDLERREYEEDMKSGKRDKMDEAEDTLGRFEYEIESTKISDLHNLLNLLKLKTS</sequence>
<dbReference type="PROSITE" id="PS51321">
    <property type="entry name" value="TFIIS_CENTRAL"/>
    <property type="match status" value="1"/>
</dbReference>
<gene>
    <name evidence="4" type="ORF">HID58_052890</name>
</gene>
<feature type="region of interest" description="Disordered" evidence="1">
    <location>
        <begin position="427"/>
        <end position="447"/>
    </location>
</feature>
<dbReference type="PROSITE" id="PS51038">
    <property type="entry name" value="BAH"/>
    <property type="match status" value="1"/>
</dbReference>
<dbReference type="SUPFAM" id="SSF46942">
    <property type="entry name" value="Elongation factor TFIIS domain 2"/>
    <property type="match status" value="1"/>
</dbReference>
<evidence type="ECO:0000313" key="5">
    <source>
        <dbReference type="Proteomes" id="UP000824890"/>
    </source>
</evidence>
<feature type="domain" description="BAH" evidence="2">
    <location>
        <begin position="98"/>
        <end position="217"/>
    </location>
</feature>
<feature type="compositionally biased region" description="Acidic residues" evidence="1">
    <location>
        <begin position="50"/>
        <end position="67"/>
    </location>
</feature>
<dbReference type="InterPro" id="IPR003618">
    <property type="entry name" value="TFIIS_cen_dom"/>
</dbReference>
<reference evidence="4 5" key="1">
    <citation type="submission" date="2021-05" db="EMBL/GenBank/DDBJ databases">
        <title>Genome Assembly of Synthetic Allotetraploid Brassica napus Reveals Homoeologous Exchanges between Subgenomes.</title>
        <authorList>
            <person name="Davis J.T."/>
        </authorList>
    </citation>
    <scope>NUCLEOTIDE SEQUENCE [LARGE SCALE GENOMIC DNA]</scope>
    <source>
        <strain evidence="5">cv. Da-Ae</strain>
        <tissue evidence="4">Seedling</tissue>
    </source>
</reference>
<dbReference type="SMART" id="SM00510">
    <property type="entry name" value="TFS2M"/>
    <property type="match status" value="1"/>
</dbReference>
<comment type="caution">
    <text evidence="4">The sequence shown here is derived from an EMBL/GenBank/DDBJ whole genome shotgun (WGS) entry which is preliminary data.</text>
</comment>
<dbReference type="PANTHER" id="PTHR46871:SF1">
    <property type="entry name" value="BROMO-ADJACENT HOMOLOGY (BAH) DOMAIN-CONTAINING PROTEIN"/>
    <property type="match status" value="1"/>
</dbReference>
<feature type="domain" description="TFIIS central" evidence="3">
    <location>
        <begin position="312"/>
        <end position="452"/>
    </location>
</feature>
<feature type="region of interest" description="Disordered" evidence="1">
    <location>
        <begin position="588"/>
        <end position="625"/>
    </location>
</feature>
<evidence type="ECO:0000259" key="2">
    <source>
        <dbReference type="PROSITE" id="PS51038"/>
    </source>
</evidence>
<dbReference type="Pfam" id="PF07500">
    <property type="entry name" value="TFIIS_M"/>
    <property type="match status" value="1"/>
</dbReference>
<organism evidence="4 5">
    <name type="scientific">Brassica napus</name>
    <name type="common">Rape</name>
    <dbReference type="NCBI Taxonomy" id="3708"/>
    <lineage>
        <taxon>Eukaryota</taxon>
        <taxon>Viridiplantae</taxon>
        <taxon>Streptophyta</taxon>
        <taxon>Embryophyta</taxon>
        <taxon>Tracheophyta</taxon>
        <taxon>Spermatophyta</taxon>
        <taxon>Magnoliopsida</taxon>
        <taxon>eudicotyledons</taxon>
        <taxon>Gunneridae</taxon>
        <taxon>Pentapetalae</taxon>
        <taxon>rosids</taxon>
        <taxon>malvids</taxon>
        <taxon>Brassicales</taxon>
        <taxon>Brassicaceae</taxon>
        <taxon>Brassiceae</taxon>
        <taxon>Brassica</taxon>
    </lineage>
</organism>